<accession>A0ABQ2UJQ7</accession>
<feature type="region of interest" description="Disordered" evidence="1">
    <location>
        <begin position="148"/>
        <end position="223"/>
    </location>
</feature>
<evidence type="ECO:0000313" key="4">
    <source>
        <dbReference type="Proteomes" id="UP000654471"/>
    </source>
</evidence>
<evidence type="ECO:0008006" key="5">
    <source>
        <dbReference type="Google" id="ProtNLM"/>
    </source>
</evidence>
<proteinExistence type="predicted"/>
<evidence type="ECO:0000256" key="1">
    <source>
        <dbReference type="SAM" id="MobiDB-lite"/>
    </source>
</evidence>
<feature type="transmembrane region" description="Helical" evidence="2">
    <location>
        <begin position="38"/>
        <end position="61"/>
    </location>
</feature>
<dbReference type="RefSeq" id="WP_189295025.1">
    <property type="nucleotide sequence ID" value="NZ_BMRP01000001.1"/>
</dbReference>
<sequence length="239" mass="25760">MPSSRLPWYAYVLGGLVLVVALMMSAPGEYQLARVAGWGELVAAGMPVCMSVYTAFAVWFVETRRKGEKGRGTAIVGAICALTMTLSGQVVAHWIAAGDMQSSMALTAAVSSVPAIVVGHVAHMIIRAARQEAVVEPQLDTHASEYLEEVSHEPRPDEPQEEPQQEALDIEIPVDEVAQARARRRPGRPGPSIEDLKKAAETLRAQGEEVNGPNLAKAMGRHRRQGSRYLAMLNDAPTG</sequence>
<feature type="compositionally biased region" description="Basic and acidic residues" evidence="1">
    <location>
        <begin position="148"/>
        <end position="158"/>
    </location>
</feature>
<feature type="transmembrane region" description="Helical" evidence="2">
    <location>
        <begin position="73"/>
        <end position="96"/>
    </location>
</feature>
<comment type="caution">
    <text evidence="3">The sequence shown here is derived from an EMBL/GenBank/DDBJ whole genome shotgun (WGS) entry which is preliminary data.</text>
</comment>
<organism evidence="3 4">
    <name type="scientific">Streptomyces albospinus</name>
    <dbReference type="NCBI Taxonomy" id="285515"/>
    <lineage>
        <taxon>Bacteria</taxon>
        <taxon>Bacillati</taxon>
        <taxon>Actinomycetota</taxon>
        <taxon>Actinomycetes</taxon>
        <taxon>Kitasatosporales</taxon>
        <taxon>Streptomycetaceae</taxon>
        <taxon>Streptomyces</taxon>
    </lineage>
</organism>
<dbReference type="InterPro" id="IPR036259">
    <property type="entry name" value="MFS_trans_sf"/>
</dbReference>
<keyword evidence="2" id="KW-0812">Transmembrane</keyword>
<keyword evidence="2" id="KW-0472">Membrane</keyword>
<keyword evidence="4" id="KW-1185">Reference proteome</keyword>
<evidence type="ECO:0000256" key="2">
    <source>
        <dbReference type="SAM" id="Phobius"/>
    </source>
</evidence>
<dbReference type="Proteomes" id="UP000654471">
    <property type="component" value="Unassembled WGS sequence"/>
</dbReference>
<keyword evidence="2" id="KW-1133">Transmembrane helix</keyword>
<feature type="compositionally biased region" description="Acidic residues" evidence="1">
    <location>
        <begin position="159"/>
        <end position="174"/>
    </location>
</feature>
<feature type="transmembrane region" description="Helical" evidence="2">
    <location>
        <begin position="102"/>
        <end position="122"/>
    </location>
</feature>
<protein>
    <recommendedName>
        <fullName evidence="5">DUF2637 domain-containing protein</fullName>
    </recommendedName>
</protein>
<gene>
    <name evidence="3" type="ORF">GCM10010211_00430</name>
</gene>
<name>A0ABQ2UJQ7_9ACTN</name>
<reference evidence="4" key="1">
    <citation type="journal article" date="2019" name="Int. J. Syst. Evol. Microbiol.">
        <title>The Global Catalogue of Microorganisms (GCM) 10K type strain sequencing project: providing services to taxonomists for standard genome sequencing and annotation.</title>
        <authorList>
            <consortium name="The Broad Institute Genomics Platform"/>
            <consortium name="The Broad Institute Genome Sequencing Center for Infectious Disease"/>
            <person name="Wu L."/>
            <person name="Ma J."/>
        </authorList>
    </citation>
    <scope>NUCLEOTIDE SEQUENCE [LARGE SCALE GENOMIC DNA]</scope>
    <source>
        <strain evidence="4">JCM 3399</strain>
    </source>
</reference>
<feature type="transmembrane region" description="Helical" evidence="2">
    <location>
        <begin position="7"/>
        <end position="26"/>
    </location>
</feature>
<evidence type="ECO:0000313" key="3">
    <source>
        <dbReference type="EMBL" id="GGU41380.1"/>
    </source>
</evidence>
<dbReference type="SUPFAM" id="SSF103473">
    <property type="entry name" value="MFS general substrate transporter"/>
    <property type="match status" value="1"/>
</dbReference>
<dbReference type="EMBL" id="BMRP01000001">
    <property type="protein sequence ID" value="GGU41380.1"/>
    <property type="molecule type" value="Genomic_DNA"/>
</dbReference>